<dbReference type="OrthoDB" id="3486565at2759"/>
<protein>
    <submittedName>
        <fullName evidence="2">Heterokaryon incompatibility protein-domain-containing protein</fullName>
    </submittedName>
</protein>
<evidence type="ECO:0000313" key="2">
    <source>
        <dbReference type="EMBL" id="KAH7094520.1"/>
    </source>
</evidence>
<name>A0A8K0RGG9_9PLEO</name>
<evidence type="ECO:0000259" key="1">
    <source>
        <dbReference type="Pfam" id="PF06985"/>
    </source>
</evidence>
<accession>A0A8K0RGG9</accession>
<dbReference type="PANTHER" id="PTHR33112">
    <property type="entry name" value="DOMAIN PROTEIN, PUTATIVE-RELATED"/>
    <property type="match status" value="1"/>
</dbReference>
<dbReference type="EMBL" id="JAGMVJ010000001">
    <property type="protein sequence ID" value="KAH7094520.1"/>
    <property type="molecule type" value="Genomic_DNA"/>
</dbReference>
<evidence type="ECO:0000313" key="3">
    <source>
        <dbReference type="Proteomes" id="UP000813461"/>
    </source>
</evidence>
<sequence length="663" mass="73866">MPSAKQCSVCENLRPVYVSTKNDHEVREDVLRRRSYGEFRLSSTEGCSICAFVQKAFQHFDPNSGDASSALLRIAHTGAGTISMGNKSSTLQIYTPQGFPPAWPGIIRGDSLSSCAGSEEAFEFVQRCLQTCDMYHPECTSPMAQLPTRLIEVYQDDTSYVRLVETETGRIESYIALSYCWGVGDTVKTTLANYNQMLSAIAVATLPQTLRDSITITRHLQQKYIWIDAICIIQDSTSDWEAESATMAAVYRNAYLTIAAGTAAAATDGFLAHQYPAAEFPDPFQMPWCTEEGVQSVLAARIIPGYEMHCEAAEYIPLESRGWCLQEQLLSTRLLTYREEELYWTCLASSLCECGLRDHMASQQIRTSEDTRIPYLSIFQITKEEAWDKWRYIVDDFSLRSLTHASDRLPAIAGVATVIQNITGSGYFAGLWKDNLLPGMVWESSQLGCTTLSAEPCDSSQYIAPSFSWASSPNVSDYSKALESTLANRHMTWAFKCEVLDSECILRGVHRLGQVESAFIRLKGPILRATLRKEAGVYTPNGDQWIVVWKDVSLPMRADARLEECQALRADGVLENTVCRSPHGSRKDIAQEGATVFVLYLVKMSGSYAGRKTWARMFLVLGRSCAKAGAYVRLGTINQGDYGSPEKLRRRQVGFQNSEITLV</sequence>
<organism evidence="2 3">
    <name type="scientific">Paraphoma chrysanthemicola</name>
    <dbReference type="NCBI Taxonomy" id="798071"/>
    <lineage>
        <taxon>Eukaryota</taxon>
        <taxon>Fungi</taxon>
        <taxon>Dikarya</taxon>
        <taxon>Ascomycota</taxon>
        <taxon>Pezizomycotina</taxon>
        <taxon>Dothideomycetes</taxon>
        <taxon>Pleosporomycetidae</taxon>
        <taxon>Pleosporales</taxon>
        <taxon>Pleosporineae</taxon>
        <taxon>Phaeosphaeriaceae</taxon>
        <taxon>Paraphoma</taxon>
    </lineage>
</organism>
<gene>
    <name evidence="2" type="ORF">FB567DRAFT_622927</name>
</gene>
<keyword evidence="3" id="KW-1185">Reference proteome</keyword>
<feature type="domain" description="Heterokaryon incompatibility" evidence="1">
    <location>
        <begin position="174"/>
        <end position="327"/>
    </location>
</feature>
<dbReference type="Proteomes" id="UP000813461">
    <property type="component" value="Unassembled WGS sequence"/>
</dbReference>
<dbReference type="PANTHER" id="PTHR33112:SF16">
    <property type="entry name" value="HETEROKARYON INCOMPATIBILITY DOMAIN-CONTAINING PROTEIN"/>
    <property type="match status" value="1"/>
</dbReference>
<dbReference type="Pfam" id="PF06985">
    <property type="entry name" value="HET"/>
    <property type="match status" value="1"/>
</dbReference>
<reference evidence="2" key="1">
    <citation type="journal article" date="2021" name="Nat. Commun.">
        <title>Genetic determinants of endophytism in the Arabidopsis root mycobiome.</title>
        <authorList>
            <person name="Mesny F."/>
            <person name="Miyauchi S."/>
            <person name="Thiergart T."/>
            <person name="Pickel B."/>
            <person name="Atanasova L."/>
            <person name="Karlsson M."/>
            <person name="Huettel B."/>
            <person name="Barry K.W."/>
            <person name="Haridas S."/>
            <person name="Chen C."/>
            <person name="Bauer D."/>
            <person name="Andreopoulos W."/>
            <person name="Pangilinan J."/>
            <person name="LaButti K."/>
            <person name="Riley R."/>
            <person name="Lipzen A."/>
            <person name="Clum A."/>
            <person name="Drula E."/>
            <person name="Henrissat B."/>
            <person name="Kohler A."/>
            <person name="Grigoriev I.V."/>
            <person name="Martin F.M."/>
            <person name="Hacquard S."/>
        </authorList>
    </citation>
    <scope>NUCLEOTIDE SEQUENCE</scope>
    <source>
        <strain evidence="2">MPI-SDFR-AT-0120</strain>
    </source>
</reference>
<dbReference type="InterPro" id="IPR010730">
    <property type="entry name" value="HET"/>
</dbReference>
<comment type="caution">
    <text evidence="2">The sequence shown here is derived from an EMBL/GenBank/DDBJ whole genome shotgun (WGS) entry which is preliminary data.</text>
</comment>
<dbReference type="AlphaFoldDB" id="A0A8K0RGG9"/>
<proteinExistence type="predicted"/>